<evidence type="ECO:0000313" key="2">
    <source>
        <dbReference type="Proteomes" id="UP000054721"/>
    </source>
</evidence>
<sequence>LMSSRKSVGVLFEIVFGLYIRKTGRNTGENVTGIIRDNRKVVGAYVAGPKGGTVHRR</sequence>
<organism evidence="1 2">
    <name type="scientific">Trichinella nativa</name>
    <dbReference type="NCBI Taxonomy" id="6335"/>
    <lineage>
        <taxon>Eukaryota</taxon>
        <taxon>Metazoa</taxon>
        <taxon>Ecdysozoa</taxon>
        <taxon>Nematoda</taxon>
        <taxon>Enoplea</taxon>
        <taxon>Dorylaimia</taxon>
        <taxon>Trichinellida</taxon>
        <taxon>Trichinellidae</taxon>
        <taxon>Trichinella</taxon>
    </lineage>
</organism>
<dbReference type="Proteomes" id="UP000054721">
    <property type="component" value="Unassembled WGS sequence"/>
</dbReference>
<comment type="caution">
    <text evidence="1">The sequence shown here is derived from an EMBL/GenBank/DDBJ whole genome shotgun (WGS) entry which is preliminary data.</text>
</comment>
<dbReference type="AlphaFoldDB" id="A0A0V1LAU6"/>
<dbReference type="OrthoDB" id="5939783at2759"/>
<accession>A0A0V1LAU6</accession>
<protein>
    <submittedName>
        <fullName evidence="1">Uncharacterized protein</fullName>
    </submittedName>
</protein>
<evidence type="ECO:0000313" key="1">
    <source>
        <dbReference type="EMBL" id="KRZ56676.1"/>
    </source>
</evidence>
<feature type="non-terminal residue" evidence="1">
    <location>
        <position position="57"/>
    </location>
</feature>
<dbReference type="EMBL" id="JYDW01000089">
    <property type="protein sequence ID" value="KRZ56676.1"/>
    <property type="molecule type" value="Genomic_DNA"/>
</dbReference>
<gene>
    <name evidence="1" type="ORF">T02_12023</name>
</gene>
<proteinExistence type="predicted"/>
<feature type="non-terminal residue" evidence="1">
    <location>
        <position position="1"/>
    </location>
</feature>
<name>A0A0V1LAU6_9BILA</name>
<reference evidence="1 2" key="1">
    <citation type="submission" date="2015-05" db="EMBL/GenBank/DDBJ databases">
        <title>Evolution of Trichinella species and genotypes.</title>
        <authorList>
            <person name="Korhonen P.K."/>
            <person name="Edoardo P."/>
            <person name="Giuseppe L.R."/>
            <person name="Gasser R.B."/>
        </authorList>
    </citation>
    <scope>NUCLEOTIDE SEQUENCE [LARGE SCALE GENOMIC DNA]</scope>
    <source>
        <strain evidence="1">ISS10</strain>
    </source>
</reference>
<keyword evidence="2" id="KW-1185">Reference proteome</keyword>